<dbReference type="PANTHER" id="PTHR38478:SF1">
    <property type="entry name" value="ZINC DEPENDENT METALLOPROTEASE DOMAIN LIPOPROTEIN"/>
    <property type="match status" value="1"/>
</dbReference>
<dbReference type="PANTHER" id="PTHR38478">
    <property type="entry name" value="PEPTIDASE M1A AND M12B"/>
    <property type="match status" value="1"/>
</dbReference>
<dbReference type="Gene3D" id="3.40.390.10">
    <property type="entry name" value="Collagenase (Catalytic Domain)"/>
    <property type="match status" value="1"/>
</dbReference>
<feature type="non-terminal residue" evidence="2">
    <location>
        <position position="1"/>
    </location>
</feature>
<protein>
    <recommendedName>
        <fullName evidence="1">EcxA zinc-binding domain-containing protein</fullName>
    </recommendedName>
</protein>
<dbReference type="GO" id="GO:0008237">
    <property type="term" value="F:metallopeptidase activity"/>
    <property type="evidence" value="ECO:0007669"/>
    <property type="project" value="InterPro"/>
</dbReference>
<dbReference type="Pfam" id="PF16313">
    <property type="entry name" value="DUF4953"/>
    <property type="match status" value="1"/>
</dbReference>
<dbReference type="InterPro" id="IPR034032">
    <property type="entry name" value="Zn_MMP-like_bac"/>
</dbReference>
<name>X0VES1_9ZZZZ</name>
<dbReference type="EMBL" id="BARS01033958">
    <property type="protein sequence ID" value="GAG16830.1"/>
    <property type="molecule type" value="Genomic_DNA"/>
</dbReference>
<reference evidence="2" key="1">
    <citation type="journal article" date="2014" name="Front. Microbiol.">
        <title>High frequency of phylogenetically diverse reductive dehalogenase-homologous genes in deep subseafloor sedimentary metagenomes.</title>
        <authorList>
            <person name="Kawai M."/>
            <person name="Futagami T."/>
            <person name="Toyoda A."/>
            <person name="Takaki Y."/>
            <person name="Nishi S."/>
            <person name="Hori S."/>
            <person name="Arai W."/>
            <person name="Tsubouchi T."/>
            <person name="Morono Y."/>
            <person name="Uchiyama I."/>
            <person name="Ito T."/>
            <person name="Fujiyama A."/>
            <person name="Inagaki F."/>
            <person name="Takami H."/>
        </authorList>
    </citation>
    <scope>NUCLEOTIDE SEQUENCE</scope>
    <source>
        <strain evidence="2">Expedition CK06-06</strain>
    </source>
</reference>
<feature type="domain" description="EcxA zinc-binding" evidence="1">
    <location>
        <begin position="195"/>
        <end position="259"/>
    </location>
</feature>
<dbReference type="InterPro" id="IPR024079">
    <property type="entry name" value="MetalloPept_cat_dom_sf"/>
</dbReference>
<dbReference type="SUPFAM" id="SSF55486">
    <property type="entry name" value="Metalloproteases ('zincins'), catalytic domain"/>
    <property type="match status" value="1"/>
</dbReference>
<proteinExistence type="predicted"/>
<sequence>FVRYINRWDLRKADPSAKVSPPIKPIIFWIDKTVPYKFRAAIREGVLEWNKTFEKVGFSNAIEVRQQPDNAQWDAEDINYNTLRWITASAGFARGPSRVNPTTGQILDADIVFDADFVEFWTSYLGWSATGKAASASAPLDLLGLQDANSQSPFRLGLDGLAACEYTRGMAQQMAFGTMALAAAGKGKGKLGKEEIEKLLFQGIRSLTTHEVGHTLGLRHNFKASTMLTMDELNDLEKTRKVGMASSVMDYLPVNVSPQ</sequence>
<dbReference type="AlphaFoldDB" id="X0VES1"/>
<evidence type="ECO:0000259" key="1">
    <source>
        <dbReference type="Pfam" id="PF16313"/>
    </source>
</evidence>
<gene>
    <name evidence="2" type="ORF">S01H1_52531</name>
</gene>
<comment type="caution">
    <text evidence="2">The sequence shown here is derived from an EMBL/GenBank/DDBJ whole genome shotgun (WGS) entry which is preliminary data.</text>
</comment>
<accession>X0VES1</accession>
<dbReference type="CDD" id="cd04276">
    <property type="entry name" value="ZnMc_MMP_like_2"/>
    <property type="match status" value="1"/>
</dbReference>
<evidence type="ECO:0000313" key="2">
    <source>
        <dbReference type="EMBL" id="GAG16830.1"/>
    </source>
</evidence>
<feature type="non-terminal residue" evidence="2">
    <location>
        <position position="259"/>
    </location>
</feature>
<dbReference type="InterPro" id="IPR032534">
    <property type="entry name" value="EcxA_zinc-bd"/>
</dbReference>
<organism evidence="2">
    <name type="scientific">marine sediment metagenome</name>
    <dbReference type="NCBI Taxonomy" id="412755"/>
    <lineage>
        <taxon>unclassified sequences</taxon>
        <taxon>metagenomes</taxon>
        <taxon>ecological metagenomes</taxon>
    </lineage>
</organism>